<dbReference type="Proteomes" id="UP000580250">
    <property type="component" value="Unassembled WGS sequence"/>
</dbReference>
<reference evidence="1 2" key="1">
    <citation type="submission" date="2020-08" db="EMBL/GenBank/DDBJ databases">
        <authorList>
            <person name="Koutsovoulos G."/>
            <person name="Danchin GJ E."/>
        </authorList>
    </citation>
    <scope>NUCLEOTIDE SEQUENCE [LARGE SCALE GENOMIC DNA]</scope>
</reference>
<accession>A0A6V7VJG9</accession>
<dbReference type="EMBL" id="CAJEWN010000237">
    <property type="protein sequence ID" value="CAD2174548.1"/>
    <property type="molecule type" value="Genomic_DNA"/>
</dbReference>
<comment type="caution">
    <text evidence="1">The sequence shown here is derived from an EMBL/GenBank/DDBJ whole genome shotgun (WGS) entry which is preliminary data.</text>
</comment>
<protein>
    <submittedName>
        <fullName evidence="1">Uncharacterized protein</fullName>
    </submittedName>
</protein>
<sequence length="220" mass="25899">MFISIKMYIVFWDAYTFLERLHCYGTHTLLCGACPKLDPKFYNNFMLLDSNRGKLTIICAIVSSNGDKWKIKKYLDRIQEISEQILNYVEMRSWIHLDIQFPETQINYAKKAIGNETFAVNKYNSTAEIFGIELAQRGLNMYYSVIITDKKDDYTTYSGRRCTRELKFYVFTHSNIKITTFRQVVRPESAAIYSQNFTTEWQLKIIDIIKKMFGVCQITL</sequence>
<name>A0A6V7VJG9_MELEN</name>
<dbReference type="AlphaFoldDB" id="A0A6V7VJG9"/>
<evidence type="ECO:0000313" key="2">
    <source>
        <dbReference type="Proteomes" id="UP000580250"/>
    </source>
</evidence>
<gene>
    <name evidence="1" type="ORF">MENT_LOCUS26220</name>
</gene>
<organism evidence="1 2">
    <name type="scientific">Meloidogyne enterolobii</name>
    <name type="common">Root-knot nematode worm</name>
    <name type="synonym">Meloidogyne mayaguensis</name>
    <dbReference type="NCBI Taxonomy" id="390850"/>
    <lineage>
        <taxon>Eukaryota</taxon>
        <taxon>Metazoa</taxon>
        <taxon>Ecdysozoa</taxon>
        <taxon>Nematoda</taxon>
        <taxon>Chromadorea</taxon>
        <taxon>Rhabditida</taxon>
        <taxon>Tylenchina</taxon>
        <taxon>Tylenchomorpha</taxon>
        <taxon>Tylenchoidea</taxon>
        <taxon>Meloidogynidae</taxon>
        <taxon>Meloidogyninae</taxon>
        <taxon>Meloidogyne</taxon>
    </lineage>
</organism>
<proteinExistence type="predicted"/>
<evidence type="ECO:0000313" key="1">
    <source>
        <dbReference type="EMBL" id="CAD2174548.1"/>
    </source>
</evidence>